<dbReference type="Proteomes" id="UP001519332">
    <property type="component" value="Unassembled WGS sequence"/>
</dbReference>
<sequence>MRTRQKDRDVPGPGAPWNEIRPGLWMGGHHWTDPAGELQPAIVTDEFDLVISLYTRSGHGPPATIEHRVAEIPDAALTAFQIDQVRLLALLAATATKTGRTTLVRCHAGYNRSGLVVAQTLIELGYEPRDAIQLIRQRRSPWALHNALFEEYLLTGLDIAHLLVGLES</sequence>
<protein>
    <submittedName>
        <fullName evidence="2">Protein-tyrosine phosphatase</fullName>
    </submittedName>
</protein>
<dbReference type="InterPro" id="IPR000387">
    <property type="entry name" value="Tyr_Pase_dom"/>
</dbReference>
<name>A0ABS4U260_9PSEU</name>
<comment type="caution">
    <text evidence="2">The sequence shown here is derived from an EMBL/GenBank/DDBJ whole genome shotgun (WGS) entry which is preliminary data.</text>
</comment>
<evidence type="ECO:0000313" key="2">
    <source>
        <dbReference type="EMBL" id="MBP2330726.1"/>
    </source>
</evidence>
<dbReference type="SUPFAM" id="SSF52799">
    <property type="entry name" value="(Phosphotyrosine protein) phosphatases II"/>
    <property type="match status" value="1"/>
</dbReference>
<accession>A0ABS4U260</accession>
<evidence type="ECO:0000259" key="1">
    <source>
        <dbReference type="PROSITE" id="PS50056"/>
    </source>
</evidence>
<dbReference type="PROSITE" id="PS50056">
    <property type="entry name" value="TYR_PHOSPHATASE_2"/>
    <property type="match status" value="1"/>
</dbReference>
<feature type="domain" description="Tyrosine specific protein phosphatases" evidence="1">
    <location>
        <begin position="85"/>
        <end position="139"/>
    </location>
</feature>
<gene>
    <name evidence="2" type="ORF">JOF56_011111</name>
</gene>
<organism evidence="2 3">
    <name type="scientific">Kibdelosporangium banguiense</name>
    <dbReference type="NCBI Taxonomy" id="1365924"/>
    <lineage>
        <taxon>Bacteria</taxon>
        <taxon>Bacillati</taxon>
        <taxon>Actinomycetota</taxon>
        <taxon>Actinomycetes</taxon>
        <taxon>Pseudonocardiales</taxon>
        <taxon>Pseudonocardiaceae</taxon>
        <taxon>Kibdelosporangium</taxon>
    </lineage>
</organism>
<dbReference type="RefSeq" id="WP_209647386.1">
    <property type="nucleotide sequence ID" value="NZ_JAGINW010000001.1"/>
</dbReference>
<dbReference type="Gene3D" id="3.90.190.10">
    <property type="entry name" value="Protein tyrosine phosphatase superfamily"/>
    <property type="match status" value="1"/>
</dbReference>
<reference evidence="2 3" key="1">
    <citation type="submission" date="2021-03" db="EMBL/GenBank/DDBJ databases">
        <title>Sequencing the genomes of 1000 actinobacteria strains.</title>
        <authorList>
            <person name="Klenk H.-P."/>
        </authorList>
    </citation>
    <scope>NUCLEOTIDE SEQUENCE [LARGE SCALE GENOMIC DNA]</scope>
    <source>
        <strain evidence="2 3">DSM 46670</strain>
    </source>
</reference>
<evidence type="ECO:0000313" key="3">
    <source>
        <dbReference type="Proteomes" id="UP001519332"/>
    </source>
</evidence>
<dbReference type="EMBL" id="JAGINW010000001">
    <property type="protein sequence ID" value="MBP2330726.1"/>
    <property type="molecule type" value="Genomic_DNA"/>
</dbReference>
<keyword evidence="3" id="KW-1185">Reference proteome</keyword>
<proteinExistence type="predicted"/>
<dbReference type="InterPro" id="IPR029021">
    <property type="entry name" value="Prot-tyrosine_phosphatase-like"/>
</dbReference>